<gene>
    <name evidence="1" type="ORF">FYJ76_09385</name>
</gene>
<comment type="caution">
    <text evidence="1">The sequence shown here is derived from an EMBL/GenBank/DDBJ whole genome shotgun (WGS) entry which is preliminary data.</text>
</comment>
<organism evidence="1 2">
    <name type="scientific">Ruthenibacterium lactatiformans</name>
    <dbReference type="NCBI Taxonomy" id="1550024"/>
    <lineage>
        <taxon>Bacteria</taxon>
        <taxon>Bacillati</taxon>
        <taxon>Bacillota</taxon>
        <taxon>Clostridia</taxon>
        <taxon>Eubacteriales</taxon>
        <taxon>Oscillospiraceae</taxon>
        <taxon>Ruthenibacterium</taxon>
    </lineage>
</organism>
<sequence length="82" mass="9499">MSLLLLYGARRAVNRAGLGIYLRFLPRGAGHPFLRAAVPLLHAGRTGHWFYASKKSFDFYRHFYIDFASQKVCQMRADFFDL</sequence>
<dbReference type="EMBL" id="VUNJ01000008">
    <property type="protein sequence ID" value="MST92146.1"/>
    <property type="molecule type" value="Genomic_DNA"/>
</dbReference>
<name>A0A6I2U535_9FIRM</name>
<evidence type="ECO:0000313" key="2">
    <source>
        <dbReference type="Proteomes" id="UP000431913"/>
    </source>
</evidence>
<dbReference type="RefSeq" id="WP_147324280.1">
    <property type="nucleotide sequence ID" value="NZ_CAUBPW010000021.1"/>
</dbReference>
<evidence type="ECO:0000313" key="1">
    <source>
        <dbReference type="EMBL" id="MST92146.1"/>
    </source>
</evidence>
<dbReference type="AlphaFoldDB" id="A0A6I2U535"/>
<accession>A0A6I2U535</accession>
<protein>
    <submittedName>
        <fullName evidence="1">Uncharacterized protein</fullName>
    </submittedName>
</protein>
<proteinExistence type="predicted"/>
<reference evidence="1 2" key="1">
    <citation type="submission" date="2019-08" db="EMBL/GenBank/DDBJ databases">
        <title>In-depth cultivation of the pig gut microbiome towards novel bacterial diversity and tailored functional studies.</title>
        <authorList>
            <person name="Wylensek D."/>
            <person name="Hitch T.C.A."/>
            <person name="Clavel T."/>
        </authorList>
    </citation>
    <scope>NUCLEOTIDE SEQUENCE [LARGE SCALE GENOMIC DNA]</scope>
    <source>
        <strain evidence="1 2">WCA3-601-WT-6J</strain>
    </source>
</reference>
<dbReference type="Proteomes" id="UP000431913">
    <property type="component" value="Unassembled WGS sequence"/>
</dbReference>